<organism evidence="1 2">
    <name type="scientific">Parashewanella curva</name>
    <dbReference type="NCBI Taxonomy" id="2338552"/>
    <lineage>
        <taxon>Bacteria</taxon>
        <taxon>Pseudomonadati</taxon>
        <taxon>Pseudomonadota</taxon>
        <taxon>Gammaproteobacteria</taxon>
        <taxon>Alteromonadales</taxon>
        <taxon>Shewanellaceae</taxon>
        <taxon>Parashewanella</taxon>
    </lineage>
</organism>
<dbReference type="AlphaFoldDB" id="A0A3L8PSJ6"/>
<name>A0A3L8PSJ6_9GAMM</name>
<protein>
    <submittedName>
        <fullName evidence="1">Uncharacterized protein</fullName>
    </submittedName>
</protein>
<gene>
    <name evidence="1" type="ORF">D5018_17605</name>
</gene>
<proteinExistence type="predicted"/>
<reference evidence="1 2" key="1">
    <citation type="submission" date="2018-09" db="EMBL/GenBank/DDBJ databases">
        <title>Phylogeny of the Shewanellaceae, and recommendation for two new genera, Pseudoshewanella and Parashewanella.</title>
        <authorList>
            <person name="Wang G."/>
        </authorList>
    </citation>
    <scope>NUCLEOTIDE SEQUENCE [LARGE SCALE GENOMIC DNA]</scope>
    <source>
        <strain evidence="1 2">C51</strain>
    </source>
</reference>
<dbReference type="EMBL" id="QZEI01000076">
    <property type="protein sequence ID" value="RLV58365.1"/>
    <property type="molecule type" value="Genomic_DNA"/>
</dbReference>
<evidence type="ECO:0000313" key="1">
    <source>
        <dbReference type="EMBL" id="RLV58365.1"/>
    </source>
</evidence>
<accession>A0A3L8PSJ6</accession>
<dbReference type="InterPro" id="IPR009679">
    <property type="entry name" value="Phage_186_CII-like"/>
</dbReference>
<dbReference type="OrthoDB" id="6418490at2"/>
<keyword evidence="2" id="KW-1185">Reference proteome</keyword>
<dbReference type="Proteomes" id="UP000281474">
    <property type="component" value="Unassembled WGS sequence"/>
</dbReference>
<comment type="caution">
    <text evidence="1">The sequence shown here is derived from an EMBL/GenBank/DDBJ whole genome shotgun (WGS) entry which is preliminary data.</text>
</comment>
<dbReference type="RefSeq" id="WP_121840302.1">
    <property type="nucleotide sequence ID" value="NZ_ML014825.1"/>
</dbReference>
<evidence type="ECO:0000313" key="2">
    <source>
        <dbReference type="Proteomes" id="UP000281474"/>
    </source>
</evidence>
<dbReference type="Pfam" id="PF06892">
    <property type="entry name" value="Phage_CP76"/>
    <property type="match status" value="1"/>
</dbReference>
<dbReference type="GO" id="GO:0003677">
    <property type="term" value="F:DNA binding"/>
    <property type="evidence" value="ECO:0007669"/>
    <property type="project" value="InterPro"/>
</dbReference>
<sequence length="172" mass="19039">MFTDEKSKHDHVNNAIRSFAKSHVLSDLAQQVGFQSAQVLRNKLCLNQPHQLTVNELVDITLASDNRCIVDGVLFQIGCFPSQLFNDGYANSANSITNCLLKICSNTGYLSDLTLQIRDKQRVTETARHSIVKQAVELMSELRQLIELLETKGTPRLVSHGFPSCPSIPAAS</sequence>